<dbReference type="PANTHER" id="PTHR37540:SF9">
    <property type="entry name" value="ZN(2)-C6 FUNGAL-TYPE DOMAIN-CONTAINING PROTEIN"/>
    <property type="match status" value="1"/>
</dbReference>
<comment type="caution">
    <text evidence="3">The sequence shown here is derived from an EMBL/GenBank/DDBJ whole genome shotgun (WGS) entry which is preliminary data.</text>
</comment>
<accession>A0A8H7K222</accession>
<reference evidence="3" key="1">
    <citation type="submission" date="2020-10" db="EMBL/GenBank/DDBJ databases">
        <title>High-Quality Genome Resource of Clonostachys rosea strain S41 by Oxford Nanopore Long-Read Sequencing.</title>
        <authorList>
            <person name="Wang H."/>
        </authorList>
    </citation>
    <scope>NUCLEOTIDE SEQUENCE</scope>
    <source>
        <strain evidence="3">S41</strain>
    </source>
</reference>
<evidence type="ECO:0000256" key="2">
    <source>
        <dbReference type="SAM" id="MobiDB-lite"/>
    </source>
</evidence>
<dbReference type="EMBL" id="JADCTT010000014">
    <property type="protein sequence ID" value="KAF9744545.1"/>
    <property type="molecule type" value="Genomic_DNA"/>
</dbReference>
<dbReference type="Proteomes" id="UP000616885">
    <property type="component" value="Unassembled WGS sequence"/>
</dbReference>
<evidence type="ECO:0000313" key="4">
    <source>
        <dbReference type="Proteomes" id="UP000616885"/>
    </source>
</evidence>
<name>A0A8H7K222_BIOOC</name>
<evidence type="ECO:0008006" key="5">
    <source>
        <dbReference type="Google" id="ProtNLM"/>
    </source>
</evidence>
<evidence type="ECO:0000313" key="3">
    <source>
        <dbReference type="EMBL" id="KAF9744545.1"/>
    </source>
</evidence>
<organism evidence="3 4">
    <name type="scientific">Bionectria ochroleuca</name>
    <name type="common">Gliocladium roseum</name>
    <dbReference type="NCBI Taxonomy" id="29856"/>
    <lineage>
        <taxon>Eukaryota</taxon>
        <taxon>Fungi</taxon>
        <taxon>Dikarya</taxon>
        <taxon>Ascomycota</taxon>
        <taxon>Pezizomycotina</taxon>
        <taxon>Sordariomycetes</taxon>
        <taxon>Hypocreomycetidae</taxon>
        <taxon>Hypocreales</taxon>
        <taxon>Bionectriaceae</taxon>
        <taxon>Clonostachys</taxon>
    </lineage>
</organism>
<feature type="region of interest" description="Disordered" evidence="2">
    <location>
        <begin position="24"/>
        <end position="43"/>
    </location>
</feature>
<evidence type="ECO:0000256" key="1">
    <source>
        <dbReference type="ARBA" id="ARBA00023242"/>
    </source>
</evidence>
<proteinExistence type="predicted"/>
<protein>
    <recommendedName>
        <fullName evidence="5">Transcription factor domain-containing protein</fullName>
    </recommendedName>
</protein>
<dbReference type="PANTHER" id="PTHR37540">
    <property type="entry name" value="TRANSCRIPTION FACTOR (ACR-2), PUTATIVE-RELATED-RELATED"/>
    <property type="match status" value="1"/>
</dbReference>
<dbReference type="AlphaFoldDB" id="A0A8H7K222"/>
<dbReference type="Pfam" id="PF11951">
    <property type="entry name" value="Fungal_trans_2"/>
    <property type="match status" value="1"/>
</dbReference>
<dbReference type="InterPro" id="IPR021858">
    <property type="entry name" value="Fun_TF"/>
</dbReference>
<keyword evidence="1" id="KW-0539">Nucleus</keyword>
<gene>
    <name evidence="3" type="ORF">IM811_005326</name>
</gene>
<sequence length="486" mass="54906">MNFQFIDNNTGIDRGARKLIRSHASKGHKVGKKRSSHLAQLRRRPTKTALAKPLLTDVDCDLGFNESDSSSPIHDFIPPLRLPVGDFMTFPGELSARSRCHVKNFLCQITHSIMSDDLGGRIDTRIPVRSMWVQNTFTNEAYFHSNVAVSIAIFEPEAARSGADPEILRHFSRSLHLVNERLSGQHALENSTLIAIIALSQFERVQENYEEALVHVQGLNRLALLRGGIAGFRDHPALMQKLFRADLEIALYFGTATTFRAEDLPSQSVTLWLRNLYKKDRQSYYKSQKMALGLDASLQAVFLDIMSLAAFVSGRTPCPTKLQIYPFHDMIIFLGFRLLEIRPLDQVELATTYGSLMHLALVGFLTTFLRGLAGRASNFKAVTSSLRKAVMEAPIEEYHFQKLVLWSALIGGHVLFSQDDEYWLVPRLAEVSYALNLDGWGGVEEVLIDFPWIPSIHNKTAKRLWNMSKEGCLLERERVVEIIPWG</sequence>